<dbReference type="PROSITE" id="PS50109">
    <property type="entry name" value="HIS_KIN"/>
    <property type="match status" value="1"/>
</dbReference>
<evidence type="ECO:0000313" key="12">
    <source>
        <dbReference type="EMBL" id="MBK3516212.1"/>
    </source>
</evidence>
<dbReference type="SUPFAM" id="SSF55874">
    <property type="entry name" value="ATPase domain of HSP90 chaperone/DNA topoisomerase II/histidine kinase"/>
    <property type="match status" value="1"/>
</dbReference>
<dbReference type="PRINTS" id="PR00344">
    <property type="entry name" value="BCTRLSENSOR"/>
</dbReference>
<dbReference type="Pfam" id="PF02518">
    <property type="entry name" value="HATPase_c"/>
    <property type="match status" value="1"/>
</dbReference>
<reference evidence="12 13" key="1">
    <citation type="submission" date="2021-01" db="EMBL/GenBank/DDBJ databases">
        <title>Carboxyliciviraga sp.nov., isolated from coastal sediments.</title>
        <authorList>
            <person name="Lu D."/>
            <person name="Zhang T."/>
        </authorList>
    </citation>
    <scope>NUCLEOTIDE SEQUENCE [LARGE SCALE GENOMIC DNA]</scope>
    <source>
        <strain evidence="12 13">N1Y132</strain>
    </source>
</reference>
<dbReference type="PROSITE" id="PS50110">
    <property type="entry name" value="RESPONSE_REGULATORY"/>
    <property type="match status" value="1"/>
</dbReference>
<dbReference type="SMART" id="SM00387">
    <property type="entry name" value="HATPase_c"/>
    <property type="match status" value="1"/>
</dbReference>
<evidence type="ECO:0000256" key="1">
    <source>
        <dbReference type="ARBA" id="ARBA00000085"/>
    </source>
</evidence>
<dbReference type="Gene3D" id="2.60.40.10">
    <property type="entry name" value="Immunoglobulins"/>
    <property type="match status" value="1"/>
</dbReference>
<dbReference type="InterPro" id="IPR036890">
    <property type="entry name" value="HATPase_C_sf"/>
</dbReference>
<dbReference type="SMART" id="SM00448">
    <property type="entry name" value="REC"/>
    <property type="match status" value="1"/>
</dbReference>
<keyword evidence="7" id="KW-0812">Transmembrane</keyword>
<feature type="chain" id="PRO_5047014472" description="histidine kinase" evidence="8">
    <location>
        <begin position="26"/>
        <end position="1275"/>
    </location>
</feature>
<dbReference type="Pfam" id="PF00072">
    <property type="entry name" value="Response_reg"/>
    <property type="match status" value="1"/>
</dbReference>
<feature type="transmembrane region" description="Helical" evidence="7">
    <location>
        <begin position="747"/>
        <end position="769"/>
    </location>
</feature>
<dbReference type="Pfam" id="PF07494">
    <property type="entry name" value="Reg_prop"/>
    <property type="match status" value="1"/>
</dbReference>
<dbReference type="InterPro" id="IPR011047">
    <property type="entry name" value="Quinoprotein_ADH-like_sf"/>
</dbReference>
<dbReference type="SUPFAM" id="SSF46689">
    <property type="entry name" value="Homeodomain-like"/>
    <property type="match status" value="1"/>
</dbReference>
<feature type="signal peptide" evidence="8">
    <location>
        <begin position="1"/>
        <end position="25"/>
    </location>
</feature>
<name>A0ABS1HEW8_9BACT</name>
<dbReference type="PROSITE" id="PS01124">
    <property type="entry name" value="HTH_ARAC_FAMILY_2"/>
    <property type="match status" value="1"/>
</dbReference>
<dbReference type="Proteomes" id="UP000605676">
    <property type="component" value="Unassembled WGS sequence"/>
</dbReference>
<dbReference type="Pfam" id="PF12833">
    <property type="entry name" value="HTH_18"/>
    <property type="match status" value="1"/>
</dbReference>
<evidence type="ECO:0000259" key="9">
    <source>
        <dbReference type="PROSITE" id="PS01124"/>
    </source>
</evidence>
<dbReference type="SUPFAM" id="SSF52172">
    <property type="entry name" value="CheY-like"/>
    <property type="match status" value="1"/>
</dbReference>
<feature type="domain" description="Histidine kinase" evidence="10">
    <location>
        <begin position="789"/>
        <end position="1000"/>
    </location>
</feature>
<dbReference type="EMBL" id="JAENRR010000004">
    <property type="protein sequence ID" value="MBK3516212.1"/>
    <property type="molecule type" value="Genomic_DNA"/>
</dbReference>
<evidence type="ECO:0000313" key="13">
    <source>
        <dbReference type="Proteomes" id="UP000605676"/>
    </source>
</evidence>
<evidence type="ECO:0000256" key="5">
    <source>
        <dbReference type="ARBA" id="ARBA00023163"/>
    </source>
</evidence>
<dbReference type="PANTHER" id="PTHR43547">
    <property type="entry name" value="TWO-COMPONENT HISTIDINE KINASE"/>
    <property type="match status" value="1"/>
</dbReference>
<dbReference type="InterPro" id="IPR013783">
    <property type="entry name" value="Ig-like_fold"/>
</dbReference>
<dbReference type="InterPro" id="IPR036097">
    <property type="entry name" value="HisK_dim/P_sf"/>
</dbReference>
<dbReference type="SMART" id="SM00388">
    <property type="entry name" value="HisKA"/>
    <property type="match status" value="1"/>
</dbReference>
<dbReference type="PANTHER" id="PTHR43547:SF2">
    <property type="entry name" value="HYBRID SIGNAL TRANSDUCTION HISTIDINE KINASE C"/>
    <property type="match status" value="1"/>
</dbReference>
<evidence type="ECO:0000256" key="8">
    <source>
        <dbReference type="SAM" id="SignalP"/>
    </source>
</evidence>
<dbReference type="InterPro" id="IPR015943">
    <property type="entry name" value="WD40/YVTN_repeat-like_dom_sf"/>
</dbReference>
<feature type="domain" description="HTH araC/xylS-type" evidence="9">
    <location>
        <begin position="1173"/>
        <end position="1273"/>
    </location>
</feature>
<keyword evidence="4" id="KW-0805">Transcription regulation</keyword>
<dbReference type="Gene3D" id="1.10.287.130">
    <property type="match status" value="1"/>
</dbReference>
<dbReference type="InterPro" id="IPR011110">
    <property type="entry name" value="Reg_prop"/>
</dbReference>
<evidence type="ECO:0000256" key="4">
    <source>
        <dbReference type="ARBA" id="ARBA00023015"/>
    </source>
</evidence>
<dbReference type="Gene3D" id="1.10.10.60">
    <property type="entry name" value="Homeodomain-like"/>
    <property type="match status" value="1"/>
</dbReference>
<dbReference type="RefSeq" id="WP_200463445.1">
    <property type="nucleotide sequence ID" value="NZ_JAENRR010000004.1"/>
</dbReference>
<feature type="domain" description="Response regulatory" evidence="11">
    <location>
        <begin position="1029"/>
        <end position="1144"/>
    </location>
</feature>
<dbReference type="Gene3D" id="2.130.10.10">
    <property type="entry name" value="YVTN repeat-like/Quinoprotein amine dehydrogenase"/>
    <property type="match status" value="2"/>
</dbReference>
<evidence type="ECO:0000259" key="10">
    <source>
        <dbReference type="PROSITE" id="PS50109"/>
    </source>
</evidence>
<keyword evidence="5" id="KW-0804">Transcription</keyword>
<keyword evidence="8" id="KW-0732">Signal</keyword>
<evidence type="ECO:0000256" key="2">
    <source>
        <dbReference type="ARBA" id="ARBA00012438"/>
    </source>
</evidence>
<dbReference type="InterPro" id="IPR011006">
    <property type="entry name" value="CheY-like_superfamily"/>
</dbReference>
<sequence length="1275" mass="144139">MRVVVGKCFTMLFFALFLLGQTADAYEIKHLGIEDGLSNGYVNDFETDSLGYMWIATSNGLNRHSGYEIRNYSFSQTTNKWGNRVIELIKYQGELFVINQGGSIYQYRYEYDDFVILGEAYEHEFMSACLVDNYMIIGMLNGLLVFDMATKRFSEVLYPELSYNRHLKAKDGQVYLATSKGIHTFRFLNGKLTDRDVQLEQMDIIHFDVDAEKRLWVGTENKGLIIIDDKDNLYPLELFKSSSTYNTVRSIAFNEQGEAVVAVDRLGLFVIDKSMSVKYQFRHNPDNINSIRQNSVHDIYIDDANTYWLASGETGIDILYNSNKPFRNIAHVLNKKNSLHNNSVRSIFEDKNGHIWFGTEDGLSRVKKDEHWQVFNQANDLSGIPVLSLSDYQGHLLLGTYGEGIIELNLANGLPVSQQMLDKPPHKLVFTTFANGDELWIGGTDGPVMCYVAGKLNQTYPVGSAKCFVKGGDEIIYVGGMNGVFELNKRNGSHRKLTYSTETANNVLTGVNGLYYDGLHNLWIGNDKGLFVYDLDNNYVEQHSSVSNKQLGIVYSLLDDVDNNLWLAASTGLWKLDIDKKHFRHYDSKDGVDANEFGFGASAKLKNGELAFGGPDGAVVFHPDSVSEYNNMGRLRVSEFLINGLLPDSSTILKDINYIDEVELTYNQNSLAFTFEVVELHGPRKSNFEWQLVGYDEQALLSSDQRKVRYSKLSPGDYQLLVKAISPDGKYLNSEYRLDITILQPVWLRWWAFVLYAFLAFGLLLLLIVTTRAKQQQRFSDEKIRFFVNVAHDIRTPISLIQLLVEQLPKNGKSKDAVGLIMRNAGNLNEYVSQLLEFQKAERQKLKLKVQEVDLQKLLKSISNDFQPLLEKKSMDLEVSSHDVNLWVDKVKMSRVFNNLISNAIKYGEEGGHVKIETKLLDGKLRIDFIDNGLGVPEKQQKQIFSRFSRGENVRLSGISGTGIGLMLAKRIVELHHGKIYLESKENIGSTFSVELLLGSSHYKGDEIIIEESHDDSTSVSDIIGENKLVLLVEDNDDLRATIKAELEKSYRVIEAPNGKEGLVLAVEKNPDLIITDVMMPQMNGKELCQVIKSNFKTSHIPVVMITALIGVDDKVEGLEVGADAYVEKPFSIDVLKATINNLLRTRQALGQVTNIEEEKKTTAVSPDEEFLSNAVQLIKKNMTDRDFTIDVLCERLGLSRSNLFRKLKGLTGMTPSDLMIKIKLNHAVELFKSGKNMRIADIAYESGFHDPKYFSTVFKKFHGKTPKEFMESQG</sequence>
<dbReference type="CDD" id="cd00082">
    <property type="entry name" value="HisKA"/>
    <property type="match status" value="1"/>
</dbReference>
<proteinExistence type="predicted"/>
<keyword evidence="13" id="KW-1185">Reference proteome</keyword>
<evidence type="ECO:0000256" key="7">
    <source>
        <dbReference type="SAM" id="Phobius"/>
    </source>
</evidence>
<dbReference type="SUPFAM" id="SSF50998">
    <property type="entry name" value="Quinoprotein alcohol dehydrogenase-like"/>
    <property type="match status" value="2"/>
</dbReference>
<accession>A0ABS1HEW8</accession>
<dbReference type="EC" id="2.7.13.3" evidence="2"/>
<evidence type="ECO:0000256" key="6">
    <source>
        <dbReference type="PROSITE-ProRule" id="PRU00169"/>
    </source>
</evidence>
<dbReference type="Pfam" id="PF00512">
    <property type="entry name" value="HisKA"/>
    <property type="match status" value="1"/>
</dbReference>
<dbReference type="Gene3D" id="3.40.50.2300">
    <property type="match status" value="1"/>
</dbReference>
<dbReference type="InterPro" id="IPR009057">
    <property type="entry name" value="Homeodomain-like_sf"/>
</dbReference>
<dbReference type="InterPro" id="IPR003661">
    <property type="entry name" value="HisK_dim/P_dom"/>
</dbReference>
<dbReference type="InterPro" id="IPR003594">
    <property type="entry name" value="HATPase_dom"/>
</dbReference>
<dbReference type="InterPro" id="IPR011123">
    <property type="entry name" value="Y_Y_Y"/>
</dbReference>
<protein>
    <recommendedName>
        <fullName evidence="2">histidine kinase</fullName>
        <ecNumber evidence="2">2.7.13.3</ecNumber>
    </recommendedName>
</protein>
<evidence type="ECO:0000259" key="11">
    <source>
        <dbReference type="PROSITE" id="PS50110"/>
    </source>
</evidence>
<organism evidence="12 13">
    <name type="scientific">Carboxylicivirga marina</name>
    <dbReference type="NCBI Taxonomy" id="2800988"/>
    <lineage>
        <taxon>Bacteria</taxon>
        <taxon>Pseudomonadati</taxon>
        <taxon>Bacteroidota</taxon>
        <taxon>Bacteroidia</taxon>
        <taxon>Marinilabiliales</taxon>
        <taxon>Marinilabiliaceae</taxon>
        <taxon>Carboxylicivirga</taxon>
    </lineage>
</organism>
<comment type="caution">
    <text evidence="12">The sequence shown here is derived from an EMBL/GenBank/DDBJ whole genome shotgun (WGS) entry which is preliminary data.</text>
</comment>
<feature type="modified residue" description="4-aspartylphosphate" evidence="6">
    <location>
        <position position="1077"/>
    </location>
</feature>
<keyword evidence="3 6" id="KW-0597">Phosphoprotein</keyword>
<dbReference type="SUPFAM" id="SSF47384">
    <property type="entry name" value="Homodimeric domain of signal transducing histidine kinase"/>
    <property type="match status" value="1"/>
</dbReference>
<dbReference type="InterPro" id="IPR005467">
    <property type="entry name" value="His_kinase_dom"/>
</dbReference>
<gene>
    <name evidence="12" type="ORF">JIV24_02590</name>
</gene>
<keyword evidence="7" id="KW-0472">Membrane</keyword>
<dbReference type="CDD" id="cd00075">
    <property type="entry name" value="HATPase"/>
    <property type="match status" value="1"/>
</dbReference>
<dbReference type="Gene3D" id="3.30.565.10">
    <property type="entry name" value="Histidine kinase-like ATPase, C-terminal domain"/>
    <property type="match status" value="1"/>
</dbReference>
<dbReference type="InterPro" id="IPR001789">
    <property type="entry name" value="Sig_transdc_resp-reg_receiver"/>
</dbReference>
<comment type="catalytic activity">
    <reaction evidence="1">
        <text>ATP + protein L-histidine = ADP + protein N-phospho-L-histidine.</text>
        <dbReference type="EC" id="2.7.13.3"/>
    </reaction>
</comment>
<dbReference type="InterPro" id="IPR004358">
    <property type="entry name" value="Sig_transdc_His_kin-like_C"/>
</dbReference>
<dbReference type="Pfam" id="PF07495">
    <property type="entry name" value="Y_Y_Y"/>
    <property type="match status" value="1"/>
</dbReference>
<dbReference type="InterPro" id="IPR018060">
    <property type="entry name" value="HTH_AraC"/>
</dbReference>
<dbReference type="SMART" id="SM00342">
    <property type="entry name" value="HTH_ARAC"/>
    <property type="match status" value="1"/>
</dbReference>
<evidence type="ECO:0000256" key="3">
    <source>
        <dbReference type="ARBA" id="ARBA00022553"/>
    </source>
</evidence>
<keyword evidence="7" id="KW-1133">Transmembrane helix</keyword>